<keyword evidence="10" id="KW-1185">Reference proteome</keyword>
<feature type="region of interest" description="Disordered" evidence="7">
    <location>
        <begin position="1"/>
        <end position="41"/>
    </location>
</feature>
<feature type="transmembrane region" description="Helical" evidence="8">
    <location>
        <begin position="347"/>
        <end position="368"/>
    </location>
</feature>
<feature type="transmembrane region" description="Helical" evidence="8">
    <location>
        <begin position="456"/>
        <end position="483"/>
    </location>
</feature>
<dbReference type="Proteomes" id="UP001239462">
    <property type="component" value="Unassembled WGS sequence"/>
</dbReference>
<dbReference type="RefSeq" id="WP_230775895.1">
    <property type="nucleotide sequence ID" value="NZ_JAJMQV010000083.1"/>
</dbReference>
<feature type="transmembrane region" description="Helical" evidence="8">
    <location>
        <begin position="109"/>
        <end position="127"/>
    </location>
</feature>
<evidence type="ECO:0000256" key="2">
    <source>
        <dbReference type="ARBA" id="ARBA00007977"/>
    </source>
</evidence>
<organism evidence="9 10">
    <name type="scientific">Roseiconus lacunae</name>
    <dbReference type="NCBI Taxonomy" id="2605694"/>
    <lineage>
        <taxon>Bacteria</taxon>
        <taxon>Pseudomonadati</taxon>
        <taxon>Planctomycetota</taxon>
        <taxon>Planctomycetia</taxon>
        <taxon>Pirellulales</taxon>
        <taxon>Pirellulaceae</taxon>
        <taxon>Roseiconus</taxon>
    </lineage>
</organism>
<dbReference type="EMBL" id="JASZZN010000012">
    <property type="protein sequence ID" value="MDM4017075.1"/>
    <property type="molecule type" value="Genomic_DNA"/>
</dbReference>
<comment type="similarity">
    <text evidence="2">Belongs to the UPF0324 family.</text>
</comment>
<feature type="transmembrane region" description="Helical" evidence="8">
    <location>
        <begin position="134"/>
        <end position="155"/>
    </location>
</feature>
<dbReference type="PANTHER" id="PTHR30106:SF1">
    <property type="entry name" value="UPF0324 MEMBRANE PROTEIN FN0533"/>
    <property type="match status" value="1"/>
</dbReference>
<comment type="caution">
    <text evidence="9">The sequence shown here is derived from an EMBL/GenBank/DDBJ whole genome shotgun (WGS) entry which is preliminary data.</text>
</comment>
<evidence type="ECO:0000256" key="3">
    <source>
        <dbReference type="ARBA" id="ARBA00022475"/>
    </source>
</evidence>
<gene>
    <name evidence="9" type="ORF">QTN89_16630</name>
</gene>
<feature type="transmembrane region" description="Helical" evidence="8">
    <location>
        <begin position="389"/>
        <end position="407"/>
    </location>
</feature>
<feature type="transmembrane region" description="Helical" evidence="8">
    <location>
        <begin position="167"/>
        <end position="184"/>
    </location>
</feature>
<feature type="transmembrane region" description="Helical" evidence="8">
    <location>
        <begin position="427"/>
        <end position="444"/>
    </location>
</feature>
<sequence>MSDADTPTDPSKPITAASQDGAATATEDGRVKPDASRPSLRSDMATSEDWWAIWVGFTILAIAFFAVLLTAPTGFDAEGAEKLTSPLKPYLAKPGKWISSPLTAFESTWPGILGAFITIGVLFTVAMKLRRKDAMGFAFAFPAIFALATIAYVLASQSTVKAYNLEYALWALLVGLIISNTIETPAWLRPAILTEFFIKTGLVLLGAGVLMSRLMALGLPGIGVAWVVTPIVLVSTYLFGQKVLKIPSRSLNMVISADMSVCGVSAAIATAASCRAKKEELSLAIGLSLSFTVVMMVVLPILIELMNLPMAVGAAWLGGTIDATGAVAAAGAVLGDEALEIASTVKMIQNILIGVTAFLVATYWVTYVEKDESSQRVGVGEIWYRFPKFVLGFIIASIVFSLIHGQVAGGDLLTDAMIKGSTKTLRGWFFCLAFVCIGLETNFRQLLPYFKGGKPMVLYVCGQSLNLVLTLLMSYLMFGILFAEN</sequence>
<evidence type="ECO:0000256" key="8">
    <source>
        <dbReference type="SAM" id="Phobius"/>
    </source>
</evidence>
<evidence type="ECO:0000256" key="5">
    <source>
        <dbReference type="ARBA" id="ARBA00022989"/>
    </source>
</evidence>
<reference evidence="9 10" key="1">
    <citation type="submission" date="2023-06" db="EMBL/GenBank/DDBJ databases">
        <title>Roseiconus lacunae JC819 isolated from Gulf of Mannar region, Tamil Nadu.</title>
        <authorList>
            <person name="Pk S."/>
            <person name="Ch S."/>
            <person name="Ch V.R."/>
        </authorList>
    </citation>
    <scope>NUCLEOTIDE SEQUENCE [LARGE SCALE GENOMIC DNA]</scope>
    <source>
        <strain evidence="9 10">JC819</strain>
    </source>
</reference>
<keyword evidence="4 8" id="KW-0812">Transmembrane</keyword>
<feature type="transmembrane region" description="Helical" evidence="8">
    <location>
        <begin position="50"/>
        <end position="71"/>
    </location>
</feature>
<keyword evidence="5 8" id="KW-1133">Transmembrane helix</keyword>
<dbReference type="PANTHER" id="PTHR30106">
    <property type="entry name" value="INNER MEMBRANE PROTEIN YEIH-RELATED"/>
    <property type="match status" value="1"/>
</dbReference>
<comment type="subcellular location">
    <subcellularLocation>
        <location evidence="1">Cell membrane</location>
        <topology evidence="1">Multi-pass membrane protein</topology>
    </subcellularLocation>
</comment>
<accession>A0ABT7PKS7</accession>
<evidence type="ECO:0000256" key="4">
    <source>
        <dbReference type="ARBA" id="ARBA00022692"/>
    </source>
</evidence>
<proteinExistence type="inferred from homology"/>
<keyword evidence="6 8" id="KW-0472">Membrane</keyword>
<keyword evidence="3" id="KW-1003">Cell membrane</keyword>
<evidence type="ECO:0000256" key="6">
    <source>
        <dbReference type="ARBA" id="ARBA00023136"/>
    </source>
</evidence>
<feature type="transmembrane region" description="Helical" evidence="8">
    <location>
        <begin position="222"/>
        <end position="239"/>
    </location>
</feature>
<feature type="transmembrane region" description="Helical" evidence="8">
    <location>
        <begin position="196"/>
        <end position="216"/>
    </location>
</feature>
<protein>
    <submittedName>
        <fullName evidence="9">Sulfate exporter family transporter</fullName>
    </submittedName>
</protein>
<dbReference type="Pfam" id="PF03601">
    <property type="entry name" value="Cons_hypoth698"/>
    <property type="match status" value="1"/>
</dbReference>
<name>A0ABT7PKS7_9BACT</name>
<dbReference type="InterPro" id="IPR018383">
    <property type="entry name" value="UPF0324_pro"/>
</dbReference>
<evidence type="ECO:0000256" key="7">
    <source>
        <dbReference type="SAM" id="MobiDB-lite"/>
    </source>
</evidence>
<evidence type="ECO:0000313" key="9">
    <source>
        <dbReference type="EMBL" id="MDM4017075.1"/>
    </source>
</evidence>
<evidence type="ECO:0000313" key="10">
    <source>
        <dbReference type="Proteomes" id="UP001239462"/>
    </source>
</evidence>
<feature type="transmembrane region" description="Helical" evidence="8">
    <location>
        <begin position="315"/>
        <end position="335"/>
    </location>
</feature>
<feature type="transmembrane region" description="Helical" evidence="8">
    <location>
        <begin position="283"/>
        <end position="303"/>
    </location>
</feature>
<evidence type="ECO:0000256" key="1">
    <source>
        <dbReference type="ARBA" id="ARBA00004651"/>
    </source>
</evidence>